<reference evidence="1" key="1">
    <citation type="submission" date="2021-06" db="EMBL/GenBank/DDBJ databases">
        <authorList>
            <person name="Kallberg Y."/>
            <person name="Tangrot J."/>
            <person name="Rosling A."/>
        </authorList>
    </citation>
    <scope>NUCLEOTIDE SEQUENCE</scope>
    <source>
        <strain evidence="1">MA461A</strain>
    </source>
</reference>
<feature type="non-terminal residue" evidence="1">
    <location>
        <position position="1"/>
    </location>
</feature>
<name>A0ACA9MJP4_9GLOM</name>
<keyword evidence="2" id="KW-1185">Reference proteome</keyword>
<proteinExistence type="predicted"/>
<organism evidence="1 2">
    <name type="scientific">Racocetra persica</name>
    <dbReference type="NCBI Taxonomy" id="160502"/>
    <lineage>
        <taxon>Eukaryota</taxon>
        <taxon>Fungi</taxon>
        <taxon>Fungi incertae sedis</taxon>
        <taxon>Mucoromycota</taxon>
        <taxon>Glomeromycotina</taxon>
        <taxon>Glomeromycetes</taxon>
        <taxon>Diversisporales</taxon>
        <taxon>Gigasporaceae</taxon>
        <taxon>Racocetra</taxon>
    </lineage>
</organism>
<evidence type="ECO:0000313" key="1">
    <source>
        <dbReference type="EMBL" id="CAG8594175.1"/>
    </source>
</evidence>
<comment type="caution">
    <text evidence="1">The sequence shown here is derived from an EMBL/GenBank/DDBJ whole genome shotgun (WGS) entry which is preliminary data.</text>
</comment>
<sequence length="359" mass="40447">VKYTEEGEIVMKVSSKAKGYTDAVKKIEILVELYDTGVGISPDFMKDIWKGFLNIDESKTERQDGTGFGLITCKQLVEINGGKIGAESKLGIGSKFWFTWIVETIPITSAPKASNGVTDLSQMLNRINLSLKCIVLINPFRSCWSAISNFFKNNVKIELFDACDHEAEMVRYRRELNNQSSHTIVLANLYEENADAITKVALELREIHGDDLLIILMAFSSASGRNLVKKLTSTIGGQTVGVFKPITPKKLINYCLQNNLKRNIETDKNKSYNVKNFASSNFGKSTTTDYDVKVTSPKYTSPKCRLRTNSHNETRISYVITRETTEQEQIDLLQSKLRTLELSDLPMLKDITMLKDILE</sequence>
<accession>A0ACA9MJP4</accession>
<protein>
    <submittedName>
        <fullName evidence="1">19854_t:CDS:1</fullName>
    </submittedName>
</protein>
<evidence type="ECO:0000313" key="2">
    <source>
        <dbReference type="Proteomes" id="UP000789920"/>
    </source>
</evidence>
<dbReference type="EMBL" id="CAJVQC010008559">
    <property type="protein sequence ID" value="CAG8594175.1"/>
    <property type="molecule type" value="Genomic_DNA"/>
</dbReference>
<dbReference type="Proteomes" id="UP000789920">
    <property type="component" value="Unassembled WGS sequence"/>
</dbReference>
<gene>
    <name evidence="1" type="ORF">RPERSI_LOCUS5662</name>
</gene>